<dbReference type="SUPFAM" id="SSF51735">
    <property type="entry name" value="NAD(P)-binding Rossmann-fold domains"/>
    <property type="match status" value="1"/>
</dbReference>
<accession>A0ABS4FZ40</accession>
<dbReference type="PANTHER" id="PTHR33303:SF2">
    <property type="entry name" value="COA-BINDING DOMAIN-CONTAINING PROTEIN"/>
    <property type="match status" value="1"/>
</dbReference>
<sequence length="128" mass="14642">MDDKWYEAEDLLEFKNWVVAGNVMEPYKYAFRIMNALVRNGYNVHGLHPLDIHEDVARSFSEIKDRIDVLNLCVNPERGIEIVKDAKAHGVDKVLAQPGARSREIEEYCKENGMSYVEGCTLVELGKL</sequence>
<dbReference type="EMBL" id="JAGGKC010000001">
    <property type="protein sequence ID" value="MBP1917578.1"/>
    <property type="molecule type" value="Genomic_DNA"/>
</dbReference>
<dbReference type="InterPro" id="IPR036291">
    <property type="entry name" value="NAD(P)-bd_dom_sf"/>
</dbReference>
<evidence type="ECO:0000259" key="1">
    <source>
        <dbReference type="Pfam" id="PF13380"/>
    </source>
</evidence>
<dbReference type="Proteomes" id="UP001519271">
    <property type="component" value="Unassembled WGS sequence"/>
</dbReference>
<dbReference type="PANTHER" id="PTHR33303">
    <property type="entry name" value="CYTOPLASMIC PROTEIN-RELATED"/>
    <property type="match status" value="1"/>
</dbReference>
<organism evidence="2 3">
    <name type="scientific">Youngiibacter multivorans</name>
    <dbReference type="NCBI Taxonomy" id="937251"/>
    <lineage>
        <taxon>Bacteria</taxon>
        <taxon>Bacillati</taxon>
        <taxon>Bacillota</taxon>
        <taxon>Clostridia</taxon>
        <taxon>Eubacteriales</taxon>
        <taxon>Clostridiaceae</taxon>
        <taxon>Youngiibacter</taxon>
    </lineage>
</organism>
<keyword evidence="3" id="KW-1185">Reference proteome</keyword>
<dbReference type="Gene3D" id="3.40.50.720">
    <property type="entry name" value="NAD(P)-binding Rossmann-like Domain"/>
    <property type="match status" value="1"/>
</dbReference>
<comment type="caution">
    <text evidence="2">The sequence shown here is derived from an EMBL/GenBank/DDBJ whole genome shotgun (WGS) entry which is preliminary data.</text>
</comment>
<dbReference type="Pfam" id="PF13380">
    <property type="entry name" value="CoA_binding_2"/>
    <property type="match status" value="1"/>
</dbReference>
<feature type="domain" description="CoA-binding" evidence="1">
    <location>
        <begin position="15"/>
        <end position="125"/>
    </location>
</feature>
<evidence type="ECO:0000313" key="2">
    <source>
        <dbReference type="EMBL" id="MBP1917578.1"/>
    </source>
</evidence>
<name>A0ABS4FZ40_9CLOT</name>
<gene>
    <name evidence="2" type="ORF">J2Z34_000041</name>
</gene>
<dbReference type="InterPro" id="IPR003781">
    <property type="entry name" value="CoA-bd"/>
</dbReference>
<reference evidence="2 3" key="1">
    <citation type="submission" date="2021-03" db="EMBL/GenBank/DDBJ databases">
        <title>Genomic Encyclopedia of Type Strains, Phase IV (KMG-IV): sequencing the most valuable type-strain genomes for metagenomic binning, comparative biology and taxonomic classification.</title>
        <authorList>
            <person name="Goeker M."/>
        </authorList>
    </citation>
    <scope>NUCLEOTIDE SEQUENCE [LARGE SCALE GENOMIC DNA]</scope>
    <source>
        <strain evidence="2 3">DSM 6139</strain>
    </source>
</reference>
<evidence type="ECO:0000313" key="3">
    <source>
        <dbReference type="Proteomes" id="UP001519271"/>
    </source>
</evidence>
<proteinExistence type="predicted"/>
<protein>
    <submittedName>
        <fullName evidence="2">CoA-binding protein</fullName>
    </submittedName>
</protein>
<dbReference type="RefSeq" id="WP_209457828.1">
    <property type="nucleotide sequence ID" value="NZ_JAGGKC010000001.1"/>
</dbReference>